<dbReference type="Gene3D" id="4.10.60.10">
    <property type="entry name" value="Zinc finger, CCHC-type"/>
    <property type="match status" value="1"/>
</dbReference>
<dbReference type="Proteomes" id="UP000887561">
    <property type="component" value="Unplaced"/>
</dbReference>
<dbReference type="AlphaFoldDB" id="A0A915LN18"/>
<sequence>MSAHFRGQITLLNEEAAELLNSRKDFLLPPKVGGQSDKEYKRIIETILHNLDAEYEEISEVLNQLADNEAKWSALRTNMTGNERIQDNTEYDAFIVAVPFVKTLSDLRRYLRNIRSQRRLLEAAIPDKLRALKRCFSCLRPNHLANQCTKPSQCSNCQGKHPRALCPTLQNRSSYYTSNLPPNIQEGGPRQTQASNLNNQHVQAVSIPHPIPMPLSQIVQTTASAVPDTPPYQANLASVSTESINKKLILLKCVRVMLFNPNNPLQEREVILLMDDASTNSYITLNEAKNLKLNLTPRTIKLGVFNSPSCK</sequence>
<proteinExistence type="predicted"/>
<accession>A0A915LN18</accession>
<protein>
    <submittedName>
        <fullName evidence="2">CCHC-type domain-containing protein</fullName>
    </submittedName>
</protein>
<organism evidence="1 2">
    <name type="scientific">Meloidogyne javanica</name>
    <name type="common">Root-knot nematode worm</name>
    <dbReference type="NCBI Taxonomy" id="6303"/>
    <lineage>
        <taxon>Eukaryota</taxon>
        <taxon>Metazoa</taxon>
        <taxon>Ecdysozoa</taxon>
        <taxon>Nematoda</taxon>
        <taxon>Chromadorea</taxon>
        <taxon>Rhabditida</taxon>
        <taxon>Tylenchina</taxon>
        <taxon>Tylenchomorpha</taxon>
        <taxon>Tylenchoidea</taxon>
        <taxon>Meloidogynidae</taxon>
        <taxon>Meloidogyninae</taxon>
        <taxon>Meloidogyne</taxon>
        <taxon>Meloidogyne incognita group</taxon>
    </lineage>
</organism>
<dbReference type="WBParaSite" id="scaffold14992_cov337.g17719">
    <property type="protein sequence ID" value="scaffold14992_cov337.g17719"/>
    <property type="gene ID" value="scaffold14992_cov337.g17719"/>
</dbReference>
<evidence type="ECO:0000313" key="1">
    <source>
        <dbReference type="Proteomes" id="UP000887561"/>
    </source>
</evidence>
<evidence type="ECO:0000313" key="2">
    <source>
        <dbReference type="WBParaSite" id="scaffold14992_cov337.g17719"/>
    </source>
</evidence>
<name>A0A915LN18_MELJA</name>
<keyword evidence="1" id="KW-1185">Reference proteome</keyword>
<reference evidence="2" key="1">
    <citation type="submission" date="2022-11" db="UniProtKB">
        <authorList>
            <consortium name="WormBaseParasite"/>
        </authorList>
    </citation>
    <scope>IDENTIFICATION</scope>
</reference>